<protein>
    <recommendedName>
        <fullName evidence="1">HAT C-terminal dimerisation domain-containing protein</fullName>
    </recommendedName>
</protein>
<name>A0A151RS21_CAJCA</name>
<dbReference type="InterPro" id="IPR012337">
    <property type="entry name" value="RNaseH-like_sf"/>
</dbReference>
<dbReference type="GO" id="GO:0046983">
    <property type="term" value="F:protein dimerization activity"/>
    <property type="evidence" value="ECO:0007669"/>
    <property type="project" value="InterPro"/>
</dbReference>
<evidence type="ECO:0000259" key="1">
    <source>
        <dbReference type="Pfam" id="PF05699"/>
    </source>
</evidence>
<dbReference type="EMBL" id="KQ483595">
    <property type="protein sequence ID" value="KYP45289.1"/>
    <property type="molecule type" value="Genomic_DNA"/>
</dbReference>
<feature type="domain" description="HAT C-terminal dimerisation" evidence="1">
    <location>
        <begin position="1"/>
        <end position="48"/>
    </location>
</feature>
<dbReference type="AlphaFoldDB" id="A0A151RS21"/>
<dbReference type="InterPro" id="IPR008906">
    <property type="entry name" value="HATC_C_dom"/>
</dbReference>
<dbReference type="Proteomes" id="UP000075243">
    <property type="component" value="Unassembled WGS sequence"/>
</dbReference>
<gene>
    <name evidence="2" type="ORF">KK1_033164</name>
</gene>
<organism evidence="2 3">
    <name type="scientific">Cajanus cajan</name>
    <name type="common">Pigeon pea</name>
    <name type="synonym">Cajanus indicus</name>
    <dbReference type="NCBI Taxonomy" id="3821"/>
    <lineage>
        <taxon>Eukaryota</taxon>
        <taxon>Viridiplantae</taxon>
        <taxon>Streptophyta</taxon>
        <taxon>Embryophyta</taxon>
        <taxon>Tracheophyta</taxon>
        <taxon>Spermatophyta</taxon>
        <taxon>Magnoliopsida</taxon>
        <taxon>eudicotyledons</taxon>
        <taxon>Gunneridae</taxon>
        <taxon>Pentapetalae</taxon>
        <taxon>rosids</taxon>
        <taxon>fabids</taxon>
        <taxon>Fabales</taxon>
        <taxon>Fabaceae</taxon>
        <taxon>Papilionoideae</taxon>
        <taxon>50 kb inversion clade</taxon>
        <taxon>NPAAA clade</taxon>
        <taxon>indigoferoid/millettioid clade</taxon>
        <taxon>Phaseoleae</taxon>
        <taxon>Cajanus</taxon>
    </lineage>
</organism>
<dbReference type="PANTHER" id="PTHR23272:SF166">
    <property type="entry name" value="ZINC FINGER BED DOMAIN-CONTAINING PROTEIN RICESLEEPER 2-LIKE ISOFORM X1"/>
    <property type="match status" value="1"/>
</dbReference>
<keyword evidence="3" id="KW-1185">Reference proteome</keyword>
<dbReference type="Gramene" id="C.cajan_28201.t">
    <property type="protein sequence ID" value="C.cajan_28201.t.cds1"/>
    <property type="gene ID" value="C.cajan_28201"/>
</dbReference>
<reference evidence="2" key="1">
    <citation type="journal article" date="2012" name="Nat. Biotechnol.">
        <title>Draft genome sequence of pigeonpea (Cajanus cajan), an orphan legume crop of resource-poor farmers.</title>
        <authorList>
            <person name="Varshney R.K."/>
            <person name="Chen W."/>
            <person name="Li Y."/>
            <person name="Bharti A.K."/>
            <person name="Saxena R.K."/>
            <person name="Schlueter J.A."/>
            <person name="Donoghue M.T."/>
            <person name="Azam S."/>
            <person name="Fan G."/>
            <person name="Whaley A.M."/>
            <person name="Farmer A.D."/>
            <person name="Sheridan J."/>
            <person name="Iwata A."/>
            <person name="Tuteja R."/>
            <person name="Penmetsa R.V."/>
            <person name="Wu W."/>
            <person name="Upadhyaya H.D."/>
            <person name="Yang S.P."/>
            <person name="Shah T."/>
            <person name="Saxena K.B."/>
            <person name="Michael T."/>
            <person name="McCombie W.R."/>
            <person name="Yang B."/>
            <person name="Zhang G."/>
            <person name="Yang H."/>
            <person name="Wang J."/>
            <person name="Spillane C."/>
            <person name="Cook D.R."/>
            <person name="May G.D."/>
            <person name="Xu X."/>
            <person name="Jackson S.A."/>
        </authorList>
    </citation>
    <scope>NUCLEOTIDE SEQUENCE [LARGE SCALE GENOMIC DNA]</scope>
</reference>
<evidence type="ECO:0000313" key="2">
    <source>
        <dbReference type="EMBL" id="KYP45289.1"/>
    </source>
</evidence>
<accession>A0A151RS21</accession>
<evidence type="ECO:0000313" key="3">
    <source>
        <dbReference type="Proteomes" id="UP000075243"/>
    </source>
</evidence>
<dbReference type="SUPFAM" id="SSF53098">
    <property type="entry name" value="Ribonuclease H-like"/>
    <property type="match status" value="1"/>
</dbReference>
<dbReference type="STRING" id="3821.A0A151RS21"/>
<proteinExistence type="predicted"/>
<dbReference type="PANTHER" id="PTHR23272">
    <property type="entry name" value="BED FINGER-RELATED"/>
    <property type="match status" value="1"/>
</dbReference>
<dbReference type="OMA" id="DIFGHEG"/>
<sequence>MACDVLNIPITTVASESAFSLGSQVPTKYRSTILPENVELLILTQNWLHDFEELGNFYNDKFLIYFYNNSS</sequence>
<dbReference type="Pfam" id="PF05699">
    <property type="entry name" value="Dimer_Tnp_hAT"/>
    <property type="match status" value="1"/>
</dbReference>